<dbReference type="Proteomes" id="UP000598775">
    <property type="component" value="Unassembled WGS sequence"/>
</dbReference>
<reference evidence="2 3" key="1">
    <citation type="journal article" date="2014" name="Int. J. Syst. Evol. Microbiol.">
        <title>Complete genome sequence of Corynebacterium casei LMG S-19264T (=DSM 44701T), isolated from a smear-ripened cheese.</title>
        <authorList>
            <consortium name="US DOE Joint Genome Institute (JGI-PGF)"/>
            <person name="Walter F."/>
            <person name="Albersmeier A."/>
            <person name="Kalinowski J."/>
            <person name="Ruckert C."/>
        </authorList>
    </citation>
    <scope>NUCLEOTIDE SEQUENCE [LARGE SCALE GENOMIC DNA]</scope>
    <source>
        <strain evidence="2 3">CGMCC 1.12976</strain>
    </source>
</reference>
<proteinExistence type="predicted"/>
<protein>
    <recommendedName>
        <fullName evidence="4">Low affinity iron permease family protein</fullName>
    </recommendedName>
</protein>
<keyword evidence="3" id="KW-1185">Reference proteome</keyword>
<keyword evidence="1" id="KW-0812">Transmembrane</keyword>
<name>A0A917F3L6_9MICO</name>
<dbReference type="AlphaFoldDB" id="A0A917F3L6"/>
<comment type="caution">
    <text evidence="2">The sequence shown here is derived from an EMBL/GenBank/DDBJ whole genome shotgun (WGS) entry which is preliminary data.</text>
</comment>
<evidence type="ECO:0008006" key="4">
    <source>
        <dbReference type="Google" id="ProtNLM"/>
    </source>
</evidence>
<dbReference type="Pfam" id="PF04120">
    <property type="entry name" value="Iron_permease"/>
    <property type="match status" value="1"/>
</dbReference>
<dbReference type="InterPro" id="IPR007251">
    <property type="entry name" value="Iron_permease_Fet4"/>
</dbReference>
<evidence type="ECO:0000256" key="1">
    <source>
        <dbReference type="SAM" id="Phobius"/>
    </source>
</evidence>
<evidence type="ECO:0000313" key="3">
    <source>
        <dbReference type="Proteomes" id="UP000598775"/>
    </source>
</evidence>
<keyword evidence="1" id="KW-1133">Transmembrane helix</keyword>
<dbReference type="GO" id="GO:0055085">
    <property type="term" value="P:transmembrane transport"/>
    <property type="evidence" value="ECO:0007669"/>
    <property type="project" value="InterPro"/>
</dbReference>
<feature type="transmembrane region" description="Helical" evidence="1">
    <location>
        <begin position="65"/>
        <end position="84"/>
    </location>
</feature>
<feature type="transmembrane region" description="Helical" evidence="1">
    <location>
        <begin position="90"/>
        <end position="110"/>
    </location>
</feature>
<evidence type="ECO:0000313" key="2">
    <source>
        <dbReference type="EMBL" id="GGF41784.1"/>
    </source>
</evidence>
<accession>A0A917F3L6</accession>
<keyword evidence="1" id="KW-0472">Membrane</keyword>
<organism evidence="2 3">
    <name type="scientific">Subtercola lobariae</name>
    <dbReference type="NCBI Taxonomy" id="1588641"/>
    <lineage>
        <taxon>Bacteria</taxon>
        <taxon>Bacillati</taxon>
        <taxon>Actinomycetota</taxon>
        <taxon>Actinomycetes</taxon>
        <taxon>Micrococcales</taxon>
        <taxon>Microbacteriaceae</taxon>
        <taxon>Subtercola</taxon>
    </lineage>
</organism>
<dbReference type="EMBL" id="BMGP01000010">
    <property type="protein sequence ID" value="GGF41784.1"/>
    <property type="molecule type" value="Genomic_DNA"/>
</dbReference>
<sequence>MVAVSGQSRDELGWRRSWVSRREGARHWRRGLISGRDGEAALKRVSGRSVGSLLLHRIGEVSSHAAAGLVATLLILGWVVFGIVTDFPDWWDTVLYITSSSVTLVMVFAIQHTQSRQQSATQRKLDEILRALPNADGSLIAVEEAPDGELEARAELNLADREKALHDYSNAAQS</sequence>
<gene>
    <name evidence="2" type="ORF">GCM10011399_38100</name>
</gene>